<gene>
    <name evidence="2" type="ORF">Aco04nite_04290</name>
</gene>
<dbReference type="Proteomes" id="UP000680865">
    <property type="component" value="Unassembled WGS sequence"/>
</dbReference>
<organism evidence="2 3">
    <name type="scientific">Winogradskya consettensis</name>
    <dbReference type="NCBI Taxonomy" id="113560"/>
    <lineage>
        <taxon>Bacteria</taxon>
        <taxon>Bacillati</taxon>
        <taxon>Actinomycetota</taxon>
        <taxon>Actinomycetes</taxon>
        <taxon>Micromonosporales</taxon>
        <taxon>Micromonosporaceae</taxon>
        <taxon>Winogradskya</taxon>
    </lineage>
</organism>
<dbReference type="Pfam" id="PF04149">
    <property type="entry name" value="DUF397"/>
    <property type="match status" value="1"/>
</dbReference>
<feature type="domain" description="DUF397" evidence="1">
    <location>
        <begin position="9"/>
        <end position="62"/>
    </location>
</feature>
<name>A0A919S925_9ACTN</name>
<proteinExistence type="predicted"/>
<keyword evidence="3" id="KW-1185">Reference proteome</keyword>
<accession>A0A919S925</accession>
<comment type="caution">
    <text evidence="2">The sequence shown here is derived from an EMBL/GenBank/DDBJ whole genome shotgun (WGS) entry which is preliminary data.</text>
</comment>
<protein>
    <recommendedName>
        <fullName evidence="1">DUF397 domain-containing protein</fullName>
    </recommendedName>
</protein>
<dbReference type="InterPro" id="IPR007278">
    <property type="entry name" value="DUF397"/>
</dbReference>
<reference evidence="2" key="1">
    <citation type="submission" date="2021-03" db="EMBL/GenBank/DDBJ databases">
        <title>Whole genome shotgun sequence of Actinoplanes consettensis NBRC 14913.</title>
        <authorList>
            <person name="Komaki H."/>
            <person name="Tamura T."/>
        </authorList>
    </citation>
    <scope>NUCLEOTIDE SEQUENCE</scope>
    <source>
        <strain evidence="2">NBRC 14913</strain>
    </source>
</reference>
<sequence length="70" mass="7520">MSDFVPTDLRWRKSARSAVSGNCVEVAGGDNGFVYVRDSKNPRAGVLVFDAADFATFIAAIKVGELIALR</sequence>
<evidence type="ECO:0000313" key="3">
    <source>
        <dbReference type="Proteomes" id="UP000680865"/>
    </source>
</evidence>
<dbReference type="AlphaFoldDB" id="A0A919S925"/>
<evidence type="ECO:0000313" key="2">
    <source>
        <dbReference type="EMBL" id="GIM66987.1"/>
    </source>
</evidence>
<dbReference type="RefSeq" id="WP_212995505.1">
    <property type="nucleotide sequence ID" value="NZ_BAAATW010000009.1"/>
</dbReference>
<dbReference type="EMBL" id="BOQP01000003">
    <property type="protein sequence ID" value="GIM66987.1"/>
    <property type="molecule type" value="Genomic_DNA"/>
</dbReference>
<evidence type="ECO:0000259" key="1">
    <source>
        <dbReference type="Pfam" id="PF04149"/>
    </source>
</evidence>